<evidence type="ECO:0000259" key="6">
    <source>
        <dbReference type="Pfam" id="PF01494"/>
    </source>
</evidence>
<name>A0ABR2UZ44_9PEZI</name>
<dbReference type="SUPFAM" id="SSF51905">
    <property type="entry name" value="FAD/NAD(P)-binding domain"/>
    <property type="match status" value="1"/>
</dbReference>
<keyword evidence="5" id="KW-0560">Oxidoreductase</keyword>
<dbReference type="Pfam" id="PF14087">
    <property type="entry name" value="DUF4267"/>
    <property type="match status" value="1"/>
</dbReference>
<feature type="domain" description="FAD-binding" evidence="6">
    <location>
        <begin position="6"/>
        <end position="367"/>
    </location>
</feature>
<dbReference type="Gene3D" id="3.50.50.60">
    <property type="entry name" value="FAD/NAD(P)-binding domain"/>
    <property type="match status" value="1"/>
</dbReference>
<dbReference type="InterPro" id="IPR051104">
    <property type="entry name" value="FAD_monoxygenase"/>
</dbReference>
<evidence type="ECO:0000256" key="5">
    <source>
        <dbReference type="ARBA" id="ARBA00023002"/>
    </source>
</evidence>
<sequence>MSSTIRVAISGGGLAGATLFHSLLHCPHLDVHIFESATAFKEAGVAIGVTRNALAALELIGPSAVQALERAGAVPMRGVRFMVAQGEGQGNVIDEVDEANAVQRLTSIVHRAAFLRELLANAPQSRMHASKKLHKVNEDAGGPVTLHFTDGTTHECDILVGADGIHSTVRQLILGNNPAATPRNTGVWLIMTLQPYTEAQASVGRGAIDFERAREYSWVGRGTYVLHNLLSDGQLVQFVVASVDKEADSGEWHRSVTADEIRGLYQDWPPHLTKAINELICKQPEHKAIYLWEHLPAPTYVSGPVCVMGDAAHATTPWQGSGGGMSIEDSMILYTLLGRSKTPADALTALKVYDQVRRPRTQCVVESSRVTGEVLTGISEQTASPAIIGDVSYRYIKNARLYPERRLHGNGALSLVSSEKGQHHFGLLLRPDASYPATTVKQKQLESPATDTTGNEWVLAKAGRDLIIVVTFAYLHWRGDRIEVAALMEIITIGGVVDGYAVWVYGDEDCGRIRLGNIGLAQWDLLLLQVNRDELIDDCRTQLIDGTIFYFR</sequence>
<evidence type="ECO:0000256" key="4">
    <source>
        <dbReference type="ARBA" id="ARBA00022827"/>
    </source>
</evidence>
<evidence type="ECO:0000313" key="7">
    <source>
        <dbReference type="EMBL" id="KAK9419959.1"/>
    </source>
</evidence>
<dbReference type="InterPro" id="IPR002938">
    <property type="entry name" value="FAD-bd"/>
</dbReference>
<dbReference type="EMBL" id="JARVKF010000279">
    <property type="protein sequence ID" value="KAK9419959.1"/>
    <property type="molecule type" value="Genomic_DNA"/>
</dbReference>
<dbReference type="InterPro" id="IPR036188">
    <property type="entry name" value="FAD/NAD-bd_sf"/>
</dbReference>
<reference evidence="7 8" key="1">
    <citation type="journal article" date="2024" name="J. Plant Pathol.">
        <title>Sequence and assembly of the genome of Seiridium unicorne, isolate CBS 538.82, causal agent of cypress canker disease.</title>
        <authorList>
            <person name="Scali E."/>
            <person name="Rocca G.D."/>
            <person name="Danti R."/>
            <person name="Garbelotto M."/>
            <person name="Barberini S."/>
            <person name="Baroncelli R."/>
            <person name="Emiliani G."/>
        </authorList>
    </citation>
    <scope>NUCLEOTIDE SEQUENCE [LARGE SCALE GENOMIC DNA]</scope>
    <source>
        <strain evidence="7 8">BM-138-508</strain>
    </source>
</reference>
<proteinExistence type="inferred from homology"/>
<evidence type="ECO:0000256" key="3">
    <source>
        <dbReference type="ARBA" id="ARBA00022630"/>
    </source>
</evidence>
<keyword evidence="4" id="KW-0274">FAD</keyword>
<comment type="caution">
    <text evidence="7">The sequence shown here is derived from an EMBL/GenBank/DDBJ whole genome shotgun (WGS) entry which is preliminary data.</text>
</comment>
<comment type="similarity">
    <text evidence="2">Belongs to the paxM FAD-dependent monooxygenase family.</text>
</comment>
<keyword evidence="3" id="KW-0285">Flavoprotein</keyword>
<dbReference type="PANTHER" id="PTHR46720:SF3">
    <property type="entry name" value="FAD-BINDING DOMAIN-CONTAINING PROTEIN-RELATED"/>
    <property type="match status" value="1"/>
</dbReference>
<dbReference type="PRINTS" id="PR00420">
    <property type="entry name" value="RNGMNOXGNASE"/>
</dbReference>
<organism evidence="7 8">
    <name type="scientific">Seiridium unicorne</name>
    <dbReference type="NCBI Taxonomy" id="138068"/>
    <lineage>
        <taxon>Eukaryota</taxon>
        <taxon>Fungi</taxon>
        <taxon>Dikarya</taxon>
        <taxon>Ascomycota</taxon>
        <taxon>Pezizomycotina</taxon>
        <taxon>Sordariomycetes</taxon>
        <taxon>Xylariomycetidae</taxon>
        <taxon>Amphisphaeriales</taxon>
        <taxon>Sporocadaceae</taxon>
        <taxon>Seiridium</taxon>
    </lineage>
</organism>
<dbReference type="PANTHER" id="PTHR46720">
    <property type="entry name" value="HYDROXYLASE, PUTATIVE (AFU_ORTHOLOGUE AFUA_3G01460)-RELATED"/>
    <property type="match status" value="1"/>
</dbReference>
<comment type="pathway">
    <text evidence="1">Secondary metabolite biosynthesis.</text>
</comment>
<keyword evidence="8" id="KW-1185">Reference proteome</keyword>
<dbReference type="InterPro" id="IPR025363">
    <property type="entry name" value="DUF4267"/>
</dbReference>
<dbReference type="Proteomes" id="UP001408356">
    <property type="component" value="Unassembled WGS sequence"/>
</dbReference>
<evidence type="ECO:0000256" key="2">
    <source>
        <dbReference type="ARBA" id="ARBA00007992"/>
    </source>
</evidence>
<protein>
    <submittedName>
        <fullName evidence="7">FAD-binding domain-containing protein</fullName>
    </submittedName>
</protein>
<accession>A0ABR2UZ44</accession>
<dbReference type="Pfam" id="PF01494">
    <property type="entry name" value="FAD_binding_3"/>
    <property type="match status" value="1"/>
</dbReference>
<gene>
    <name evidence="7" type="ORF">SUNI508_06965</name>
</gene>
<evidence type="ECO:0000313" key="8">
    <source>
        <dbReference type="Proteomes" id="UP001408356"/>
    </source>
</evidence>
<evidence type="ECO:0000256" key="1">
    <source>
        <dbReference type="ARBA" id="ARBA00005179"/>
    </source>
</evidence>